<accession>A0AAD5UZK1</accession>
<dbReference type="Gene3D" id="6.10.250.1710">
    <property type="match status" value="1"/>
</dbReference>
<comment type="caution">
    <text evidence="5">The sequence shown here is derived from an EMBL/GenBank/DDBJ whole genome shotgun (WGS) entry which is preliminary data.</text>
</comment>
<evidence type="ECO:0008006" key="7">
    <source>
        <dbReference type="Google" id="ProtNLM"/>
    </source>
</evidence>
<dbReference type="PANTHER" id="PTHR22761">
    <property type="entry name" value="CHARGED MULTIVESICULAR BODY PROTEIN"/>
    <property type="match status" value="1"/>
</dbReference>
<name>A0AAD5UZK1_9APHY</name>
<evidence type="ECO:0000256" key="2">
    <source>
        <dbReference type="ARBA" id="ARBA00023054"/>
    </source>
</evidence>
<dbReference type="EMBL" id="JANAWD010000496">
    <property type="protein sequence ID" value="KAJ3478638.1"/>
    <property type="molecule type" value="Genomic_DNA"/>
</dbReference>
<feature type="coiled-coil region" evidence="3">
    <location>
        <begin position="99"/>
        <end position="126"/>
    </location>
</feature>
<evidence type="ECO:0000256" key="3">
    <source>
        <dbReference type="SAM" id="Coils"/>
    </source>
</evidence>
<evidence type="ECO:0000313" key="5">
    <source>
        <dbReference type="EMBL" id="KAJ3478638.1"/>
    </source>
</evidence>
<protein>
    <recommendedName>
        <fullName evidence="7">Vacuolar protein sorting-associated protein 60</fullName>
    </recommendedName>
</protein>
<sequence>MNRIFGSSSSKKPKPTLQDAISSTDNRMSSIEVKIKKLDGELARYKEQMSKLRSGPGKNAIQERALRTLKQKRLYEGQLAQLSQQTFNMESAALATENLRNTMATVDAMQQANKELRRQYGKLDIDKIESVHYDMEDLLEQANEIQDALGRSYAVPDEIDELDLQAELDALELEAEEEGPSYLADLNKAPDFIDEPPVELPEEPAKEPAEAVKTGA</sequence>
<organism evidence="5 6">
    <name type="scientific">Meripilus lineatus</name>
    <dbReference type="NCBI Taxonomy" id="2056292"/>
    <lineage>
        <taxon>Eukaryota</taxon>
        <taxon>Fungi</taxon>
        <taxon>Dikarya</taxon>
        <taxon>Basidiomycota</taxon>
        <taxon>Agaricomycotina</taxon>
        <taxon>Agaricomycetes</taxon>
        <taxon>Polyporales</taxon>
        <taxon>Meripilaceae</taxon>
        <taxon>Meripilus</taxon>
    </lineage>
</organism>
<keyword evidence="6" id="KW-1185">Reference proteome</keyword>
<feature type="coiled-coil region" evidence="3">
    <location>
        <begin position="28"/>
        <end position="55"/>
    </location>
</feature>
<dbReference type="AlphaFoldDB" id="A0AAD5UZK1"/>
<feature type="region of interest" description="Disordered" evidence="4">
    <location>
        <begin position="176"/>
        <end position="216"/>
    </location>
</feature>
<feature type="compositionally biased region" description="Polar residues" evidence="4">
    <location>
        <begin position="1"/>
        <end position="10"/>
    </location>
</feature>
<comment type="similarity">
    <text evidence="1">Belongs to the SNF7 family.</text>
</comment>
<keyword evidence="2 3" id="KW-0175">Coiled coil</keyword>
<dbReference type="GO" id="GO:0032511">
    <property type="term" value="P:late endosome to vacuole transport via multivesicular body sorting pathway"/>
    <property type="evidence" value="ECO:0007669"/>
    <property type="project" value="TreeGrafter"/>
</dbReference>
<feature type="compositionally biased region" description="Acidic residues" evidence="4">
    <location>
        <begin position="192"/>
        <end position="202"/>
    </location>
</feature>
<dbReference type="GO" id="GO:0005771">
    <property type="term" value="C:multivesicular body"/>
    <property type="evidence" value="ECO:0007669"/>
    <property type="project" value="TreeGrafter"/>
</dbReference>
<dbReference type="PANTHER" id="PTHR22761:SF12">
    <property type="entry name" value="CHARGED MULTIVESICULAR BODY PROTEIN 5"/>
    <property type="match status" value="1"/>
</dbReference>
<evidence type="ECO:0000313" key="6">
    <source>
        <dbReference type="Proteomes" id="UP001212997"/>
    </source>
</evidence>
<gene>
    <name evidence="5" type="ORF">NLI96_g9615</name>
</gene>
<feature type="region of interest" description="Disordered" evidence="4">
    <location>
        <begin position="1"/>
        <end position="25"/>
    </location>
</feature>
<dbReference type="GO" id="GO:0006900">
    <property type="term" value="P:vesicle budding from membrane"/>
    <property type="evidence" value="ECO:0007669"/>
    <property type="project" value="TreeGrafter"/>
</dbReference>
<dbReference type="Pfam" id="PF03357">
    <property type="entry name" value="Snf7"/>
    <property type="match status" value="1"/>
</dbReference>
<reference evidence="5" key="1">
    <citation type="submission" date="2022-07" db="EMBL/GenBank/DDBJ databases">
        <title>Genome Sequence of Physisporinus lineatus.</title>
        <authorList>
            <person name="Buettner E."/>
        </authorList>
    </citation>
    <scope>NUCLEOTIDE SEQUENCE</scope>
    <source>
        <strain evidence="5">VT162</strain>
    </source>
</reference>
<dbReference type="Proteomes" id="UP001212997">
    <property type="component" value="Unassembled WGS sequence"/>
</dbReference>
<proteinExistence type="inferred from homology"/>
<evidence type="ECO:0000256" key="1">
    <source>
        <dbReference type="ARBA" id="ARBA00006190"/>
    </source>
</evidence>
<evidence type="ECO:0000256" key="4">
    <source>
        <dbReference type="SAM" id="MobiDB-lite"/>
    </source>
</evidence>
<dbReference type="InterPro" id="IPR005024">
    <property type="entry name" value="Snf7_fam"/>
</dbReference>